<evidence type="ECO:0000256" key="1">
    <source>
        <dbReference type="SAM" id="Phobius"/>
    </source>
</evidence>
<dbReference type="Pfam" id="PF03703">
    <property type="entry name" value="bPH_2"/>
    <property type="match status" value="1"/>
</dbReference>
<dbReference type="Proteomes" id="UP000178349">
    <property type="component" value="Unassembled WGS sequence"/>
</dbReference>
<name>A0A1F6NM27_9BACT</name>
<feature type="transmembrane region" description="Helical" evidence="1">
    <location>
        <begin position="23"/>
        <end position="42"/>
    </location>
</feature>
<gene>
    <name evidence="3" type="ORF">A2493_00555</name>
</gene>
<reference evidence="3 4" key="1">
    <citation type="journal article" date="2016" name="Nat. Commun.">
        <title>Thousands of microbial genomes shed light on interconnected biogeochemical processes in an aquifer system.</title>
        <authorList>
            <person name="Anantharaman K."/>
            <person name="Brown C.T."/>
            <person name="Hug L.A."/>
            <person name="Sharon I."/>
            <person name="Castelle C.J."/>
            <person name="Probst A.J."/>
            <person name="Thomas B.C."/>
            <person name="Singh A."/>
            <person name="Wilkins M.J."/>
            <person name="Karaoz U."/>
            <person name="Brodie E.L."/>
            <person name="Williams K.H."/>
            <person name="Hubbard S.S."/>
            <person name="Banfield J.F."/>
        </authorList>
    </citation>
    <scope>NUCLEOTIDE SEQUENCE [LARGE SCALE GENOMIC DNA]</scope>
</reference>
<dbReference type="PANTHER" id="PTHR37938:SF1">
    <property type="entry name" value="BLL0215 PROTEIN"/>
    <property type="match status" value="1"/>
</dbReference>
<organism evidence="3 4">
    <name type="scientific">Candidatus Magasanikbacteria bacterium RIFOXYC12_FULL_33_11</name>
    <dbReference type="NCBI Taxonomy" id="1798701"/>
    <lineage>
        <taxon>Bacteria</taxon>
        <taxon>Candidatus Magasanikiibacteriota</taxon>
    </lineage>
</organism>
<dbReference type="PANTHER" id="PTHR37938">
    <property type="entry name" value="BLL0215 PROTEIN"/>
    <property type="match status" value="1"/>
</dbReference>
<comment type="caution">
    <text evidence="3">The sequence shown here is derived from an EMBL/GenBank/DDBJ whole genome shotgun (WGS) entry which is preliminary data.</text>
</comment>
<evidence type="ECO:0000313" key="3">
    <source>
        <dbReference type="EMBL" id="OGH84908.1"/>
    </source>
</evidence>
<evidence type="ECO:0000259" key="2">
    <source>
        <dbReference type="Pfam" id="PF03703"/>
    </source>
</evidence>
<keyword evidence="1" id="KW-0812">Transmembrane</keyword>
<dbReference type="AlphaFoldDB" id="A0A1F6NM27"/>
<sequence length="204" mass="24419">MDLKLKEQERILSEVLQYGLTKVWYYFVGFLFLFLAAFFMFWFFDHAWWGVALFFILIFLGFFTLFRNYYLWKKNICYITTHRVIDVEQRGFFEKLVSEIPYDQIEDVHGKISGFFGMILRFGTVSIQTGSGKVKIILQNVKRPLQLQQQINEMRERYLSKYSTDFSGDVAGIINDKLYELELPDLYKVKKTLDKRIDKLSREN</sequence>
<dbReference type="InterPro" id="IPR005182">
    <property type="entry name" value="YdbS-like_PH"/>
</dbReference>
<keyword evidence="1" id="KW-1133">Transmembrane helix</keyword>
<feature type="domain" description="YdbS-like PH" evidence="2">
    <location>
        <begin position="78"/>
        <end position="151"/>
    </location>
</feature>
<feature type="transmembrane region" description="Helical" evidence="1">
    <location>
        <begin position="48"/>
        <end position="66"/>
    </location>
</feature>
<evidence type="ECO:0000313" key="4">
    <source>
        <dbReference type="Proteomes" id="UP000178349"/>
    </source>
</evidence>
<dbReference type="EMBL" id="MFQW01000058">
    <property type="protein sequence ID" value="OGH84908.1"/>
    <property type="molecule type" value="Genomic_DNA"/>
</dbReference>
<protein>
    <recommendedName>
        <fullName evidence="2">YdbS-like PH domain-containing protein</fullName>
    </recommendedName>
</protein>
<accession>A0A1F6NM27</accession>
<proteinExistence type="predicted"/>
<keyword evidence="1" id="KW-0472">Membrane</keyword>